<dbReference type="InterPro" id="IPR011009">
    <property type="entry name" value="Kinase-like_dom_sf"/>
</dbReference>
<comment type="caution">
    <text evidence="3">The sequence shown here is derived from an EMBL/GenBank/DDBJ whole genome shotgun (WGS) entry which is preliminary data.</text>
</comment>
<sequence>MVSRNTDQICDVQDLLTDVNLPDDHIHRKLATAFRHPPPLDKLGVLLSVLLRELPRFSLYSENSYFYCLAIYENLVELGQGEYIAHGSPPQLPGISAQEALERVKIRMQISQSRSSSSLPNLQQSPASPSADADAQSGPAEVPDLTGRIVRLGSAPIATGGYSSVWRGNLPTATPDDPNGSLQVAIKVLRASHTDEHTAKRKLHKRLHAEMRIWARLRHENVVTLLGHTQEPEGPGLVSISYPHGNVLSFLAQNPSVNREIIVR</sequence>
<dbReference type="AlphaFoldDB" id="A0A9P6AGM7"/>
<dbReference type="Proteomes" id="UP000886523">
    <property type="component" value="Unassembled WGS sequence"/>
</dbReference>
<dbReference type="Gene3D" id="1.10.510.10">
    <property type="entry name" value="Transferase(Phosphotransferase) domain 1"/>
    <property type="match status" value="1"/>
</dbReference>
<dbReference type="SUPFAM" id="SSF56112">
    <property type="entry name" value="Protein kinase-like (PK-like)"/>
    <property type="match status" value="1"/>
</dbReference>
<dbReference type="OrthoDB" id="346907at2759"/>
<proteinExistence type="predicted"/>
<keyword evidence="4" id="KW-1185">Reference proteome</keyword>
<reference evidence="3" key="1">
    <citation type="journal article" date="2020" name="Nat. Commun.">
        <title>Large-scale genome sequencing of mycorrhizal fungi provides insights into the early evolution of symbiotic traits.</title>
        <authorList>
            <person name="Miyauchi S."/>
            <person name="Kiss E."/>
            <person name="Kuo A."/>
            <person name="Drula E."/>
            <person name="Kohler A."/>
            <person name="Sanchez-Garcia M."/>
            <person name="Morin E."/>
            <person name="Andreopoulos B."/>
            <person name="Barry K.W."/>
            <person name="Bonito G."/>
            <person name="Buee M."/>
            <person name="Carver A."/>
            <person name="Chen C."/>
            <person name="Cichocki N."/>
            <person name="Clum A."/>
            <person name="Culley D."/>
            <person name="Crous P.W."/>
            <person name="Fauchery L."/>
            <person name="Girlanda M."/>
            <person name="Hayes R.D."/>
            <person name="Keri Z."/>
            <person name="LaButti K."/>
            <person name="Lipzen A."/>
            <person name="Lombard V."/>
            <person name="Magnuson J."/>
            <person name="Maillard F."/>
            <person name="Murat C."/>
            <person name="Nolan M."/>
            <person name="Ohm R.A."/>
            <person name="Pangilinan J."/>
            <person name="Pereira M.F."/>
            <person name="Perotto S."/>
            <person name="Peter M."/>
            <person name="Pfister S."/>
            <person name="Riley R."/>
            <person name="Sitrit Y."/>
            <person name="Stielow J.B."/>
            <person name="Szollosi G."/>
            <person name="Zifcakova L."/>
            <person name="Stursova M."/>
            <person name="Spatafora J.W."/>
            <person name="Tedersoo L."/>
            <person name="Vaario L.M."/>
            <person name="Yamada A."/>
            <person name="Yan M."/>
            <person name="Wang P."/>
            <person name="Xu J."/>
            <person name="Bruns T."/>
            <person name="Baldrian P."/>
            <person name="Vilgalys R."/>
            <person name="Dunand C."/>
            <person name="Henrissat B."/>
            <person name="Grigoriev I.V."/>
            <person name="Hibbett D."/>
            <person name="Nagy L.G."/>
            <person name="Martin F.M."/>
        </authorList>
    </citation>
    <scope>NUCLEOTIDE SEQUENCE</scope>
    <source>
        <strain evidence="3">UP504</strain>
    </source>
</reference>
<dbReference type="GO" id="GO:0004672">
    <property type="term" value="F:protein kinase activity"/>
    <property type="evidence" value="ECO:0007669"/>
    <property type="project" value="InterPro"/>
</dbReference>
<feature type="region of interest" description="Disordered" evidence="1">
    <location>
        <begin position="112"/>
        <end position="144"/>
    </location>
</feature>
<dbReference type="PROSITE" id="PS50011">
    <property type="entry name" value="PROTEIN_KINASE_DOM"/>
    <property type="match status" value="1"/>
</dbReference>
<dbReference type="InterPro" id="IPR000719">
    <property type="entry name" value="Prot_kinase_dom"/>
</dbReference>
<feature type="domain" description="Protein kinase" evidence="2">
    <location>
        <begin position="151"/>
        <end position="264"/>
    </location>
</feature>
<evidence type="ECO:0000256" key="1">
    <source>
        <dbReference type="SAM" id="MobiDB-lite"/>
    </source>
</evidence>
<organism evidence="3 4">
    <name type="scientific">Hydnum rufescens UP504</name>
    <dbReference type="NCBI Taxonomy" id="1448309"/>
    <lineage>
        <taxon>Eukaryota</taxon>
        <taxon>Fungi</taxon>
        <taxon>Dikarya</taxon>
        <taxon>Basidiomycota</taxon>
        <taxon>Agaricomycotina</taxon>
        <taxon>Agaricomycetes</taxon>
        <taxon>Cantharellales</taxon>
        <taxon>Hydnaceae</taxon>
        <taxon>Hydnum</taxon>
    </lineage>
</organism>
<evidence type="ECO:0000313" key="4">
    <source>
        <dbReference type="Proteomes" id="UP000886523"/>
    </source>
</evidence>
<dbReference type="EMBL" id="MU129155">
    <property type="protein sequence ID" value="KAF9505399.1"/>
    <property type="molecule type" value="Genomic_DNA"/>
</dbReference>
<dbReference type="Pfam" id="PF07714">
    <property type="entry name" value="PK_Tyr_Ser-Thr"/>
    <property type="match status" value="1"/>
</dbReference>
<accession>A0A9P6AGM7</accession>
<dbReference type="InterPro" id="IPR001245">
    <property type="entry name" value="Ser-Thr/Tyr_kinase_cat_dom"/>
</dbReference>
<gene>
    <name evidence="3" type="ORF">BS47DRAFT_538672</name>
</gene>
<evidence type="ECO:0000259" key="2">
    <source>
        <dbReference type="PROSITE" id="PS50011"/>
    </source>
</evidence>
<protein>
    <recommendedName>
        <fullName evidence="2">Protein kinase domain-containing protein</fullName>
    </recommendedName>
</protein>
<feature type="compositionally biased region" description="Low complexity" evidence="1">
    <location>
        <begin position="112"/>
        <end position="137"/>
    </location>
</feature>
<evidence type="ECO:0000313" key="3">
    <source>
        <dbReference type="EMBL" id="KAF9505399.1"/>
    </source>
</evidence>
<dbReference type="GO" id="GO:0005524">
    <property type="term" value="F:ATP binding"/>
    <property type="evidence" value="ECO:0007669"/>
    <property type="project" value="InterPro"/>
</dbReference>
<name>A0A9P6AGM7_9AGAM</name>